<evidence type="ECO:0000256" key="1">
    <source>
        <dbReference type="ARBA" id="ARBA00004651"/>
    </source>
</evidence>
<dbReference type="InterPro" id="IPR032808">
    <property type="entry name" value="DoxX"/>
</dbReference>
<feature type="region of interest" description="Disordered" evidence="7">
    <location>
        <begin position="1"/>
        <end position="66"/>
    </location>
</feature>
<organism evidence="9 10">
    <name type="scientific">Actinophytocola oryzae</name>
    <dbReference type="NCBI Taxonomy" id="502181"/>
    <lineage>
        <taxon>Bacteria</taxon>
        <taxon>Bacillati</taxon>
        <taxon>Actinomycetota</taxon>
        <taxon>Actinomycetes</taxon>
        <taxon>Pseudonocardiales</taxon>
        <taxon>Pseudonocardiaceae</taxon>
    </lineage>
</organism>
<keyword evidence="10" id="KW-1185">Reference proteome</keyword>
<evidence type="ECO:0000256" key="8">
    <source>
        <dbReference type="SAM" id="Phobius"/>
    </source>
</evidence>
<evidence type="ECO:0000256" key="4">
    <source>
        <dbReference type="ARBA" id="ARBA00022692"/>
    </source>
</evidence>
<keyword evidence="4 8" id="KW-0812">Transmembrane</keyword>
<dbReference type="Proteomes" id="UP000294927">
    <property type="component" value="Unassembled WGS sequence"/>
</dbReference>
<accession>A0A4R7VWU2</accession>
<feature type="transmembrane region" description="Helical" evidence="8">
    <location>
        <begin position="111"/>
        <end position="129"/>
    </location>
</feature>
<comment type="subcellular location">
    <subcellularLocation>
        <location evidence="1">Cell membrane</location>
        <topology evidence="1">Multi-pass membrane protein</topology>
    </subcellularLocation>
</comment>
<feature type="transmembrane region" description="Helical" evidence="8">
    <location>
        <begin position="72"/>
        <end position="91"/>
    </location>
</feature>
<evidence type="ECO:0000313" key="10">
    <source>
        <dbReference type="Proteomes" id="UP000294927"/>
    </source>
</evidence>
<proteinExistence type="inferred from homology"/>
<comment type="similarity">
    <text evidence="2">Belongs to the DoxX family.</text>
</comment>
<keyword evidence="6 8" id="KW-0472">Membrane</keyword>
<dbReference type="EMBL" id="SOCP01000004">
    <property type="protein sequence ID" value="TDV54118.1"/>
    <property type="molecule type" value="Genomic_DNA"/>
</dbReference>
<evidence type="ECO:0000256" key="7">
    <source>
        <dbReference type="SAM" id="MobiDB-lite"/>
    </source>
</evidence>
<evidence type="ECO:0000256" key="2">
    <source>
        <dbReference type="ARBA" id="ARBA00006679"/>
    </source>
</evidence>
<evidence type="ECO:0000256" key="6">
    <source>
        <dbReference type="ARBA" id="ARBA00023136"/>
    </source>
</evidence>
<evidence type="ECO:0000313" key="9">
    <source>
        <dbReference type="EMBL" id="TDV54118.1"/>
    </source>
</evidence>
<dbReference type="Pfam" id="PF07681">
    <property type="entry name" value="DoxX"/>
    <property type="match status" value="1"/>
</dbReference>
<dbReference type="PANTHER" id="PTHR33452">
    <property type="entry name" value="OXIDOREDUCTASE CATD-RELATED"/>
    <property type="match status" value="1"/>
</dbReference>
<comment type="caution">
    <text evidence="9">The sequence shown here is derived from an EMBL/GenBank/DDBJ whole genome shotgun (WGS) entry which is preliminary data.</text>
</comment>
<keyword evidence="3" id="KW-1003">Cell membrane</keyword>
<evidence type="ECO:0000256" key="3">
    <source>
        <dbReference type="ARBA" id="ARBA00022475"/>
    </source>
</evidence>
<feature type="transmembrane region" description="Helical" evidence="8">
    <location>
        <begin position="176"/>
        <end position="195"/>
    </location>
</feature>
<sequence>MSTEDDRGFYTTGDSSTTQSFGPSSGGSSSFFDDDTSYSNAPTTNFSGFAETDPTEPETTPRSTRPEWHRGLDFGLLVLRLALGGLFVAHGLDKLFGWFTDAGGMNNTRELLSGFGFTEPGVLSWVVAVSETAGGVLVVLGLFFPAGAAAILAVMANVIVVKGDWNLFLGTVELEMIYAATAFGLLFTGPGRFALDRHTPWWRRAPLFGFVFLVIAAGLSVVTLVVWR</sequence>
<dbReference type="PANTHER" id="PTHR33452:SF1">
    <property type="entry name" value="INNER MEMBRANE PROTEIN YPHA-RELATED"/>
    <property type="match status" value="1"/>
</dbReference>
<dbReference type="RefSeq" id="WP_166664080.1">
    <property type="nucleotide sequence ID" value="NZ_SOCP01000004.1"/>
</dbReference>
<feature type="transmembrane region" description="Helical" evidence="8">
    <location>
        <begin position="207"/>
        <end position="227"/>
    </location>
</feature>
<dbReference type="InterPro" id="IPR051907">
    <property type="entry name" value="DoxX-like_oxidoreductase"/>
</dbReference>
<feature type="compositionally biased region" description="Low complexity" evidence="7">
    <location>
        <begin position="15"/>
        <end position="31"/>
    </location>
</feature>
<dbReference type="AlphaFoldDB" id="A0A4R7VWU2"/>
<keyword evidence="5 8" id="KW-1133">Transmembrane helix</keyword>
<gene>
    <name evidence="9" type="ORF">CLV71_104587</name>
</gene>
<dbReference type="GO" id="GO:0005886">
    <property type="term" value="C:plasma membrane"/>
    <property type="evidence" value="ECO:0007669"/>
    <property type="project" value="UniProtKB-SubCell"/>
</dbReference>
<reference evidence="9 10" key="1">
    <citation type="submission" date="2019-03" db="EMBL/GenBank/DDBJ databases">
        <title>Genomic Encyclopedia of Archaeal and Bacterial Type Strains, Phase II (KMG-II): from individual species to whole genera.</title>
        <authorList>
            <person name="Goeker M."/>
        </authorList>
    </citation>
    <scope>NUCLEOTIDE SEQUENCE [LARGE SCALE GENOMIC DNA]</scope>
    <source>
        <strain evidence="9 10">DSM 45499</strain>
    </source>
</reference>
<feature type="transmembrane region" description="Helical" evidence="8">
    <location>
        <begin position="136"/>
        <end position="156"/>
    </location>
</feature>
<evidence type="ECO:0000256" key="5">
    <source>
        <dbReference type="ARBA" id="ARBA00022989"/>
    </source>
</evidence>
<name>A0A4R7VWU2_9PSEU</name>
<protein>
    <submittedName>
        <fullName evidence="9">Putative oxidoreductase</fullName>
    </submittedName>
</protein>